<proteinExistence type="predicted"/>
<protein>
    <submittedName>
        <fullName evidence="1">Uncharacterized protein</fullName>
    </submittedName>
</protein>
<dbReference type="RefSeq" id="WP_353646491.1">
    <property type="nucleotide sequence ID" value="NZ_CP159256.1"/>
</dbReference>
<sequence length="63" mass="7014">MTNSTTAQAIAVGEVIRLLKLGPDELPDRVRQAEESDRIKVHNDSVTLRGLAGDQNLKPEIFW</sequence>
<keyword evidence="1" id="KW-0614">Plasmid</keyword>
<evidence type="ECO:0000313" key="1">
    <source>
        <dbReference type="EMBL" id="XCG52284.1"/>
    </source>
</evidence>
<geneLocation type="plasmid" evidence="1">
    <name>pMk2240A</name>
</geneLocation>
<organism evidence="1">
    <name type="scientific">Mesorhizobium sp. WSM2240</name>
    <dbReference type="NCBI Taxonomy" id="3228851"/>
    <lineage>
        <taxon>Bacteria</taxon>
        <taxon>Pseudomonadati</taxon>
        <taxon>Pseudomonadota</taxon>
        <taxon>Alphaproteobacteria</taxon>
        <taxon>Hyphomicrobiales</taxon>
        <taxon>Phyllobacteriaceae</taxon>
        <taxon>Mesorhizobium</taxon>
    </lineage>
</organism>
<gene>
    <name evidence="1" type="ORF">ABVK50_32920</name>
</gene>
<dbReference type="EMBL" id="CP159256">
    <property type="protein sequence ID" value="XCG52284.1"/>
    <property type="molecule type" value="Genomic_DNA"/>
</dbReference>
<dbReference type="AlphaFoldDB" id="A0AAU8CZR6"/>
<accession>A0AAU8CZR6</accession>
<reference evidence="1" key="1">
    <citation type="submission" date="2024-06" db="EMBL/GenBank/DDBJ databases">
        <title>Mesorhizobium karijinii sp. nov., a symbiont of the iconic Swainsona formosa from arid Australia.</title>
        <authorList>
            <person name="Hill Y.J."/>
            <person name="Watkin E.L.J."/>
            <person name="O'Hara G.W."/>
            <person name="Terpolilli J."/>
            <person name="Tye M.L."/>
            <person name="Kohlmeier M.G."/>
        </authorList>
    </citation>
    <scope>NUCLEOTIDE SEQUENCE</scope>
    <source>
        <strain evidence="1">WSM2240</strain>
        <plasmid evidence="1">pMk2240A</plasmid>
    </source>
</reference>
<name>A0AAU8CZR6_9HYPH</name>